<dbReference type="EMBL" id="GBRH01233347">
    <property type="protein sequence ID" value="JAD64548.1"/>
    <property type="molecule type" value="Transcribed_RNA"/>
</dbReference>
<accession>A0A0A9SRX5</accession>
<evidence type="ECO:0000313" key="1">
    <source>
        <dbReference type="EMBL" id="JAD64548.1"/>
    </source>
</evidence>
<sequence>MSKKYDLLLCHNLKRVGKPLNIRTHFFL</sequence>
<name>A0A0A9SRX5_ARUDO</name>
<protein>
    <submittedName>
        <fullName evidence="1">Uncharacterized protein</fullName>
    </submittedName>
</protein>
<reference evidence="1" key="1">
    <citation type="submission" date="2014-09" db="EMBL/GenBank/DDBJ databases">
        <authorList>
            <person name="Magalhaes I.L.F."/>
            <person name="Oliveira U."/>
            <person name="Santos F.R."/>
            <person name="Vidigal T.H.D.A."/>
            <person name="Brescovit A.D."/>
            <person name="Santos A.J."/>
        </authorList>
    </citation>
    <scope>NUCLEOTIDE SEQUENCE</scope>
    <source>
        <tissue evidence="1">Shoot tissue taken approximately 20 cm above the soil surface</tissue>
    </source>
</reference>
<reference evidence="1" key="2">
    <citation type="journal article" date="2015" name="Data Brief">
        <title>Shoot transcriptome of the giant reed, Arundo donax.</title>
        <authorList>
            <person name="Barrero R.A."/>
            <person name="Guerrero F.D."/>
            <person name="Moolhuijzen P."/>
            <person name="Goolsby J.A."/>
            <person name="Tidwell J."/>
            <person name="Bellgard S.E."/>
            <person name="Bellgard M.I."/>
        </authorList>
    </citation>
    <scope>NUCLEOTIDE SEQUENCE</scope>
    <source>
        <tissue evidence="1">Shoot tissue taken approximately 20 cm above the soil surface</tissue>
    </source>
</reference>
<proteinExistence type="predicted"/>
<organism evidence="1">
    <name type="scientific">Arundo donax</name>
    <name type="common">Giant reed</name>
    <name type="synonym">Donax arundinaceus</name>
    <dbReference type="NCBI Taxonomy" id="35708"/>
    <lineage>
        <taxon>Eukaryota</taxon>
        <taxon>Viridiplantae</taxon>
        <taxon>Streptophyta</taxon>
        <taxon>Embryophyta</taxon>
        <taxon>Tracheophyta</taxon>
        <taxon>Spermatophyta</taxon>
        <taxon>Magnoliopsida</taxon>
        <taxon>Liliopsida</taxon>
        <taxon>Poales</taxon>
        <taxon>Poaceae</taxon>
        <taxon>PACMAD clade</taxon>
        <taxon>Arundinoideae</taxon>
        <taxon>Arundineae</taxon>
        <taxon>Arundo</taxon>
    </lineage>
</organism>
<dbReference type="AlphaFoldDB" id="A0A0A9SRX5"/>